<dbReference type="GO" id="GO:0004550">
    <property type="term" value="F:nucleoside diphosphate kinase activity"/>
    <property type="evidence" value="ECO:0007669"/>
    <property type="project" value="UniProtKB-UniRule"/>
</dbReference>
<feature type="binding site" evidence="12 13">
    <location>
        <position position="112"/>
    </location>
    <ligand>
        <name>ATP</name>
        <dbReference type="ChEBI" id="CHEBI:30616"/>
    </ligand>
</feature>
<gene>
    <name evidence="12" type="primary">ndk</name>
    <name evidence="16" type="ORF">A2165_03840</name>
</gene>
<dbReference type="FunFam" id="3.30.70.141:FF:000003">
    <property type="entry name" value="Nucleoside diphosphate kinase"/>
    <property type="match status" value="1"/>
</dbReference>
<evidence type="ECO:0000256" key="1">
    <source>
        <dbReference type="ARBA" id="ARBA00001946"/>
    </source>
</evidence>
<feature type="binding site" evidence="12 13">
    <location>
        <position position="91"/>
    </location>
    <ligand>
        <name>ATP</name>
        <dbReference type="ChEBI" id="CHEBI:30616"/>
    </ligand>
</feature>
<dbReference type="Gene3D" id="3.30.70.141">
    <property type="entry name" value="Nucleoside diphosphate kinase-like domain"/>
    <property type="match status" value="1"/>
</dbReference>
<comment type="subcellular location">
    <subcellularLocation>
        <location evidence="12">Cytoplasm</location>
    </subcellularLocation>
</comment>
<keyword evidence="7 12" id="KW-0547">Nucleotide-binding</keyword>
<reference evidence="16 17" key="1">
    <citation type="journal article" date="2016" name="Nat. Commun.">
        <title>Thousands of microbial genomes shed light on interconnected biogeochemical processes in an aquifer system.</title>
        <authorList>
            <person name="Anantharaman K."/>
            <person name="Brown C.T."/>
            <person name="Hug L.A."/>
            <person name="Sharon I."/>
            <person name="Castelle C.J."/>
            <person name="Probst A.J."/>
            <person name="Thomas B.C."/>
            <person name="Singh A."/>
            <person name="Wilkins M.J."/>
            <person name="Karaoz U."/>
            <person name="Brodie E.L."/>
            <person name="Williams K.H."/>
            <person name="Hubbard S.S."/>
            <person name="Banfield J.F."/>
        </authorList>
    </citation>
    <scope>NUCLEOTIDE SEQUENCE [LARGE SCALE GENOMIC DNA]</scope>
</reference>
<evidence type="ECO:0000256" key="4">
    <source>
        <dbReference type="ARBA" id="ARBA00017632"/>
    </source>
</evidence>
<evidence type="ECO:0000256" key="13">
    <source>
        <dbReference type="PROSITE-ProRule" id="PRU00706"/>
    </source>
</evidence>
<keyword evidence="10 12" id="KW-0460">Magnesium</keyword>
<dbReference type="AlphaFoldDB" id="A0A1F5FTV3"/>
<dbReference type="SUPFAM" id="SSF54919">
    <property type="entry name" value="Nucleoside diphosphate kinase, NDK"/>
    <property type="match status" value="1"/>
</dbReference>
<dbReference type="GO" id="GO:0006228">
    <property type="term" value="P:UTP biosynthetic process"/>
    <property type="evidence" value="ECO:0007669"/>
    <property type="project" value="UniProtKB-UniRule"/>
</dbReference>
<organism evidence="16 17">
    <name type="scientific">Candidatus Curtissbacteria bacterium RBG_13_40_7</name>
    <dbReference type="NCBI Taxonomy" id="1797706"/>
    <lineage>
        <taxon>Bacteria</taxon>
        <taxon>Candidatus Curtissiibacteriota</taxon>
    </lineage>
</organism>
<dbReference type="PROSITE" id="PS51374">
    <property type="entry name" value="NDPK_LIKE"/>
    <property type="match status" value="1"/>
</dbReference>
<comment type="similarity">
    <text evidence="2 12 13 14">Belongs to the NDK family.</text>
</comment>
<feature type="active site" description="Pros-phosphohistidine intermediate" evidence="12 13">
    <location>
        <position position="115"/>
    </location>
</feature>
<keyword evidence="9 12" id="KW-0067">ATP-binding</keyword>
<dbReference type="SMART" id="SM00562">
    <property type="entry name" value="NDK"/>
    <property type="match status" value="1"/>
</dbReference>
<dbReference type="PANTHER" id="PTHR11349">
    <property type="entry name" value="NUCLEOSIDE DIPHOSPHATE KINASE"/>
    <property type="match status" value="1"/>
</dbReference>
<evidence type="ECO:0000256" key="5">
    <source>
        <dbReference type="ARBA" id="ARBA00022679"/>
    </source>
</evidence>
<evidence type="ECO:0000259" key="15">
    <source>
        <dbReference type="SMART" id="SM00562"/>
    </source>
</evidence>
<feature type="binding site" evidence="12 13">
    <location>
        <position position="102"/>
    </location>
    <ligand>
        <name>ATP</name>
        <dbReference type="ChEBI" id="CHEBI:30616"/>
    </ligand>
</feature>
<dbReference type="Pfam" id="PF00334">
    <property type="entry name" value="NDK"/>
    <property type="match status" value="1"/>
</dbReference>
<accession>A0A1F5FTV3</accession>
<feature type="binding site" evidence="12 13">
    <location>
        <position position="85"/>
    </location>
    <ligand>
        <name>ATP</name>
        <dbReference type="ChEBI" id="CHEBI:30616"/>
    </ligand>
</feature>
<dbReference type="InterPro" id="IPR036850">
    <property type="entry name" value="NDK-like_dom_sf"/>
</dbReference>
<dbReference type="EC" id="2.7.4.6" evidence="3 12"/>
<comment type="function">
    <text evidence="12">Major role in the synthesis of nucleoside triphosphates other than ATP. The ATP gamma phosphate is transferred to the NDP beta phosphate via a ping-pong mechanism, using a phosphorylated active-site intermediate.</text>
</comment>
<feature type="binding site" evidence="12 13">
    <location>
        <position position="9"/>
    </location>
    <ligand>
        <name>ATP</name>
        <dbReference type="ChEBI" id="CHEBI:30616"/>
    </ligand>
</feature>
<dbReference type="CDD" id="cd04413">
    <property type="entry name" value="NDPk_I"/>
    <property type="match status" value="1"/>
</dbReference>
<sequence>MQRTVVLLKPDALQRGLVGEIIHRFERKGLKIVALKMMTVSDALLEEHYAHHKDKPFFKTLKTFMSSAPIVCLLVEGLDAIAVCRKMAGVTSGREAELGSIRGDFSMSTSANIVHVSDSPAAAREEEVRFFTKEEIFDWESVVSPYLYGEDEK</sequence>
<dbReference type="InterPro" id="IPR034907">
    <property type="entry name" value="NDK-like_dom"/>
</dbReference>
<comment type="catalytic activity">
    <reaction evidence="12">
        <text>a ribonucleoside 5'-diphosphate + ATP = a ribonucleoside 5'-triphosphate + ADP</text>
        <dbReference type="Rhea" id="RHEA:18113"/>
        <dbReference type="ChEBI" id="CHEBI:30616"/>
        <dbReference type="ChEBI" id="CHEBI:57930"/>
        <dbReference type="ChEBI" id="CHEBI:61557"/>
        <dbReference type="ChEBI" id="CHEBI:456216"/>
        <dbReference type="EC" id="2.7.4.6"/>
    </reaction>
</comment>
<keyword evidence="6 12" id="KW-0479">Metal-binding</keyword>
<dbReference type="GO" id="GO:0005737">
    <property type="term" value="C:cytoplasm"/>
    <property type="evidence" value="ECO:0007669"/>
    <property type="project" value="UniProtKB-SubCell"/>
</dbReference>
<dbReference type="InterPro" id="IPR001564">
    <property type="entry name" value="Nucleoside_diP_kinase"/>
</dbReference>
<dbReference type="GO" id="GO:0005524">
    <property type="term" value="F:ATP binding"/>
    <property type="evidence" value="ECO:0007669"/>
    <property type="project" value="UniProtKB-UniRule"/>
</dbReference>
<comment type="cofactor">
    <cofactor evidence="1 12">
        <name>Mg(2+)</name>
        <dbReference type="ChEBI" id="CHEBI:18420"/>
    </cofactor>
</comment>
<proteinExistence type="inferred from homology"/>
<evidence type="ECO:0000256" key="9">
    <source>
        <dbReference type="ARBA" id="ARBA00022840"/>
    </source>
</evidence>
<keyword evidence="12" id="KW-0597">Phosphoprotein</keyword>
<comment type="caution">
    <text evidence="16">The sequence shown here is derived from an EMBL/GenBank/DDBJ whole genome shotgun (WGS) entry which is preliminary data.</text>
</comment>
<comment type="subunit">
    <text evidence="12">Homotetramer.</text>
</comment>
<evidence type="ECO:0000256" key="3">
    <source>
        <dbReference type="ARBA" id="ARBA00012966"/>
    </source>
</evidence>
<dbReference type="PRINTS" id="PR01243">
    <property type="entry name" value="NUCDPKINASE"/>
</dbReference>
<evidence type="ECO:0000256" key="12">
    <source>
        <dbReference type="HAMAP-Rule" id="MF_00451"/>
    </source>
</evidence>
<evidence type="ECO:0000256" key="2">
    <source>
        <dbReference type="ARBA" id="ARBA00008142"/>
    </source>
</evidence>
<evidence type="ECO:0000313" key="17">
    <source>
        <dbReference type="Proteomes" id="UP000179252"/>
    </source>
</evidence>
<comment type="catalytic activity">
    <reaction evidence="12">
        <text>a 2'-deoxyribonucleoside 5'-diphosphate + ATP = a 2'-deoxyribonucleoside 5'-triphosphate + ADP</text>
        <dbReference type="Rhea" id="RHEA:44640"/>
        <dbReference type="ChEBI" id="CHEBI:30616"/>
        <dbReference type="ChEBI" id="CHEBI:61560"/>
        <dbReference type="ChEBI" id="CHEBI:73316"/>
        <dbReference type="ChEBI" id="CHEBI:456216"/>
        <dbReference type="EC" id="2.7.4.6"/>
    </reaction>
</comment>
<keyword evidence="12" id="KW-0963">Cytoplasm</keyword>
<dbReference type="HAMAP" id="MF_00451">
    <property type="entry name" value="NDP_kinase"/>
    <property type="match status" value="1"/>
</dbReference>
<dbReference type="GO" id="GO:0006241">
    <property type="term" value="P:CTP biosynthetic process"/>
    <property type="evidence" value="ECO:0007669"/>
    <property type="project" value="UniProtKB-UniRule"/>
</dbReference>
<dbReference type="GO" id="GO:0006183">
    <property type="term" value="P:GTP biosynthetic process"/>
    <property type="evidence" value="ECO:0007669"/>
    <property type="project" value="UniProtKB-UniRule"/>
</dbReference>
<feature type="domain" description="Nucleoside diphosphate kinase-like" evidence="15">
    <location>
        <begin position="1"/>
        <end position="138"/>
    </location>
</feature>
<name>A0A1F5FTV3_9BACT</name>
<dbReference type="EMBL" id="MFAU01000063">
    <property type="protein sequence ID" value="OGD83030.1"/>
    <property type="molecule type" value="Genomic_DNA"/>
</dbReference>
<evidence type="ECO:0000256" key="7">
    <source>
        <dbReference type="ARBA" id="ARBA00022741"/>
    </source>
</evidence>
<keyword evidence="5 12" id="KW-0808">Transferase</keyword>
<evidence type="ECO:0000256" key="6">
    <source>
        <dbReference type="ARBA" id="ARBA00022723"/>
    </source>
</evidence>
<dbReference type="NCBIfam" id="NF001908">
    <property type="entry name" value="PRK00668.1"/>
    <property type="match status" value="1"/>
</dbReference>
<protein>
    <recommendedName>
        <fullName evidence="4 12">Nucleoside diphosphate kinase</fullName>
        <shortName evidence="12">NDK</shortName>
        <shortName evidence="12">NDP kinase</shortName>
        <ecNumber evidence="3 12">2.7.4.6</ecNumber>
    </recommendedName>
    <alternativeName>
        <fullName evidence="12">Nucleoside-2-P kinase</fullName>
    </alternativeName>
</protein>
<evidence type="ECO:0000256" key="10">
    <source>
        <dbReference type="ARBA" id="ARBA00022842"/>
    </source>
</evidence>
<evidence type="ECO:0000256" key="8">
    <source>
        <dbReference type="ARBA" id="ARBA00022777"/>
    </source>
</evidence>
<dbReference type="GO" id="GO:0046872">
    <property type="term" value="F:metal ion binding"/>
    <property type="evidence" value="ECO:0007669"/>
    <property type="project" value="UniProtKB-KW"/>
</dbReference>
<evidence type="ECO:0000256" key="14">
    <source>
        <dbReference type="RuleBase" id="RU004011"/>
    </source>
</evidence>
<feature type="binding site" evidence="12 13">
    <location>
        <position position="57"/>
    </location>
    <ligand>
        <name>ATP</name>
        <dbReference type="ChEBI" id="CHEBI:30616"/>
    </ligand>
</feature>
<dbReference type="Proteomes" id="UP000179252">
    <property type="component" value="Unassembled WGS sequence"/>
</dbReference>
<evidence type="ECO:0000313" key="16">
    <source>
        <dbReference type="EMBL" id="OGD83030.1"/>
    </source>
</evidence>
<keyword evidence="11 12" id="KW-0546">Nucleotide metabolism</keyword>
<keyword evidence="8 12" id="KW-0418">Kinase</keyword>
<evidence type="ECO:0000256" key="11">
    <source>
        <dbReference type="ARBA" id="ARBA00023080"/>
    </source>
</evidence>